<reference evidence="2 3" key="1">
    <citation type="submission" date="2018-11" db="EMBL/GenBank/DDBJ databases">
        <title>Sequencing the genomes of 1000 actinobacteria strains.</title>
        <authorList>
            <person name="Klenk H.-P."/>
        </authorList>
    </citation>
    <scope>NUCLEOTIDE SEQUENCE [LARGE SCALE GENOMIC DNA]</scope>
    <source>
        <strain evidence="2 3">DSM 15700</strain>
    </source>
</reference>
<comment type="similarity">
    <text evidence="1">Belongs to the ROK (NagC/XylR) family.</text>
</comment>
<dbReference type="CDD" id="cd24058">
    <property type="entry name" value="ASKHA_NBD_ROK_PPGK"/>
    <property type="match status" value="1"/>
</dbReference>
<evidence type="ECO:0000256" key="1">
    <source>
        <dbReference type="ARBA" id="ARBA00006479"/>
    </source>
</evidence>
<keyword evidence="2" id="KW-0808">Transferase</keyword>
<keyword evidence="2" id="KW-0418">Kinase</keyword>
<accession>A0A3N4Z670</accession>
<dbReference type="SUPFAM" id="SSF53067">
    <property type="entry name" value="Actin-like ATPase domain"/>
    <property type="match status" value="1"/>
</dbReference>
<dbReference type="Pfam" id="PF00480">
    <property type="entry name" value="ROK"/>
    <property type="match status" value="1"/>
</dbReference>
<keyword evidence="3" id="KW-1185">Reference proteome</keyword>
<dbReference type="RefSeq" id="WP_123813885.1">
    <property type="nucleotide sequence ID" value="NZ_RKQZ01000001.1"/>
</dbReference>
<evidence type="ECO:0000313" key="2">
    <source>
        <dbReference type="EMBL" id="RPF20762.1"/>
    </source>
</evidence>
<dbReference type="GO" id="GO:0016301">
    <property type="term" value="F:kinase activity"/>
    <property type="evidence" value="ECO:0007669"/>
    <property type="project" value="UniProtKB-KW"/>
</dbReference>
<name>A0A3N4Z670_9MICO</name>
<comment type="caution">
    <text evidence="2">The sequence shown here is derived from an EMBL/GenBank/DDBJ whole genome shotgun (WGS) entry which is preliminary data.</text>
</comment>
<dbReference type="InterPro" id="IPR043129">
    <property type="entry name" value="ATPase_NBD"/>
</dbReference>
<gene>
    <name evidence="2" type="ORF">EDD34_1366</name>
</gene>
<evidence type="ECO:0000313" key="3">
    <source>
        <dbReference type="Proteomes" id="UP000280501"/>
    </source>
</evidence>
<dbReference type="PANTHER" id="PTHR18964:SF146">
    <property type="entry name" value="POLYPHOSPHATE GLUCOKINASE"/>
    <property type="match status" value="1"/>
</dbReference>
<dbReference type="PANTHER" id="PTHR18964">
    <property type="entry name" value="ROK (REPRESSOR, ORF, KINASE) FAMILY"/>
    <property type="match status" value="1"/>
</dbReference>
<dbReference type="Proteomes" id="UP000280501">
    <property type="component" value="Unassembled WGS sequence"/>
</dbReference>
<dbReference type="NCBIfam" id="NF045942">
    <property type="entry name" value="PolPhglucPhase"/>
    <property type="match status" value="1"/>
</dbReference>
<sequence>MSKKIAFGIDIGGSGIKGAPVDLTTGEFAEERTRIPTPDPSTPEAVAEVLYELVDTYDLPADAPIGVAFPAPIHHGTVRFIANLDPSWTGVDIPALIHRTTGRAAIAVNDADAAGIAELRYGAARDADGVVLVSTLGTGIGSALFADGVLLPNTELGHLEIDGHDAEKRAAESARDRENLSWDEWAERLQRYFAVVEDLLSPDLVVVGGGVSKKHDKFLPKLHLRAPIVPAQLRNAAGIVGAAALAADSAGGQTGAGAQSTRGQSTGD</sequence>
<dbReference type="Gene3D" id="3.30.420.40">
    <property type="match status" value="2"/>
</dbReference>
<proteinExistence type="inferred from homology"/>
<organism evidence="2 3">
    <name type="scientific">Myceligenerans xiligouense</name>
    <dbReference type="NCBI Taxonomy" id="253184"/>
    <lineage>
        <taxon>Bacteria</taxon>
        <taxon>Bacillati</taxon>
        <taxon>Actinomycetota</taxon>
        <taxon>Actinomycetes</taxon>
        <taxon>Micrococcales</taxon>
        <taxon>Promicromonosporaceae</taxon>
        <taxon>Myceligenerans</taxon>
    </lineage>
</organism>
<dbReference type="EMBL" id="RKQZ01000001">
    <property type="protein sequence ID" value="RPF20762.1"/>
    <property type="molecule type" value="Genomic_DNA"/>
</dbReference>
<dbReference type="AlphaFoldDB" id="A0A3N4Z670"/>
<dbReference type="InterPro" id="IPR000600">
    <property type="entry name" value="ROK"/>
</dbReference>
<protein>
    <submittedName>
        <fullName evidence="2">Polyphosphate glucokinase</fullName>
    </submittedName>
</protein>
<dbReference type="OrthoDB" id="849313at2"/>